<sequence length="258" mass="29366">MSAENRDFVIERLERKLVEKEGDMEVMNTTLRDSIMRELRNDLKNDLDINNRLNRVEQDLKELSSNISGMMDELLDQKSQLRSLRKDLPRSDLGFAKSVTDMAFDVPAQKPLEAVPESKVRLTDSLFGQRSVPKPAVEVPVPDLKAQEARSPVSQTSSGSNWGNLINSGEINMKIREIKAEEPVQSQQDSIPSEYIVANDMRTPFERSAPPTPKNDDCEYIVAEEGESLRRRSETELETVEDRDDEDTVITTTRRRSL</sequence>
<dbReference type="EMBL" id="JAGSOI010000015">
    <property type="protein sequence ID" value="MCM1986431.1"/>
    <property type="molecule type" value="Genomic_DNA"/>
</dbReference>
<feature type="coiled-coil region" evidence="1">
    <location>
        <begin position="10"/>
        <end position="73"/>
    </location>
</feature>
<reference evidence="3" key="1">
    <citation type="journal article" date="2021" name="mSystems">
        <title>Bacteria and Archaea Synergistically Convert Glycine Betaine to Biogenic Methane in the Formosa Cold Seep of the South China Sea.</title>
        <authorList>
            <person name="Li L."/>
            <person name="Zhang W."/>
            <person name="Zhang S."/>
            <person name="Song L."/>
            <person name="Sun Q."/>
            <person name="Zhang H."/>
            <person name="Xiang H."/>
            <person name="Dong X."/>
        </authorList>
    </citation>
    <scope>NUCLEOTIDE SEQUENCE</scope>
    <source>
        <strain evidence="3">LLY</strain>
    </source>
</reference>
<protein>
    <submittedName>
        <fullName evidence="3">Uncharacterized protein</fullName>
    </submittedName>
</protein>
<organism evidence="3 4">
    <name type="scientific">Methanococcoides seepicolus</name>
    <dbReference type="NCBI Taxonomy" id="2828780"/>
    <lineage>
        <taxon>Archaea</taxon>
        <taxon>Methanobacteriati</taxon>
        <taxon>Methanobacteriota</taxon>
        <taxon>Stenosarchaea group</taxon>
        <taxon>Methanomicrobia</taxon>
        <taxon>Methanosarcinales</taxon>
        <taxon>Methanosarcinaceae</taxon>
        <taxon>Methanococcoides</taxon>
    </lineage>
</organism>
<proteinExistence type="predicted"/>
<feature type="region of interest" description="Disordered" evidence="2">
    <location>
        <begin position="145"/>
        <end position="165"/>
    </location>
</feature>
<evidence type="ECO:0000313" key="3">
    <source>
        <dbReference type="EMBL" id="MCM1986431.1"/>
    </source>
</evidence>
<feature type="compositionally biased region" description="Acidic residues" evidence="2">
    <location>
        <begin position="236"/>
        <end position="248"/>
    </location>
</feature>
<feature type="region of interest" description="Disordered" evidence="2">
    <location>
        <begin position="224"/>
        <end position="258"/>
    </location>
</feature>
<gene>
    <name evidence="3" type="ORF">KDK67_05360</name>
</gene>
<comment type="caution">
    <text evidence="3">The sequence shown here is derived from an EMBL/GenBank/DDBJ whole genome shotgun (WGS) entry which is preliminary data.</text>
</comment>
<feature type="compositionally biased region" description="Polar residues" evidence="2">
    <location>
        <begin position="152"/>
        <end position="165"/>
    </location>
</feature>
<dbReference type="RefSeq" id="WP_250867813.1">
    <property type="nucleotide sequence ID" value="NZ_JAGSOI010000015.1"/>
</dbReference>
<keyword evidence="4" id="KW-1185">Reference proteome</keyword>
<evidence type="ECO:0000256" key="2">
    <source>
        <dbReference type="SAM" id="MobiDB-lite"/>
    </source>
</evidence>
<reference evidence="3" key="2">
    <citation type="submission" date="2021-04" db="EMBL/GenBank/DDBJ databases">
        <authorList>
            <person name="Dong X."/>
        </authorList>
    </citation>
    <scope>NUCLEOTIDE SEQUENCE</scope>
    <source>
        <strain evidence="3">LLY</strain>
    </source>
</reference>
<name>A0A9E4ZF42_9EURY</name>
<evidence type="ECO:0000313" key="4">
    <source>
        <dbReference type="Proteomes" id="UP001056766"/>
    </source>
</evidence>
<dbReference type="Proteomes" id="UP001056766">
    <property type="component" value="Unassembled WGS sequence"/>
</dbReference>
<dbReference type="AlphaFoldDB" id="A0A9E4ZF42"/>
<accession>A0A9E4ZF42</accession>
<keyword evidence="1" id="KW-0175">Coiled coil</keyword>
<evidence type="ECO:0000256" key="1">
    <source>
        <dbReference type="SAM" id="Coils"/>
    </source>
</evidence>